<evidence type="ECO:0000256" key="1">
    <source>
        <dbReference type="ARBA" id="ARBA00023157"/>
    </source>
</evidence>
<feature type="signal peptide" evidence="3">
    <location>
        <begin position="1"/>
        <end position="18"/>
    </location>
</feature>
<dbReference type="FunFam" id="2.40.10.10:FF:000002">
    <property type="entry name" value="Transmembrane protease serine"/>
    <property type="match status" value="1"/>
</dbReference>
<name>A0A0A9WLD9_LYGHE</name>
<feature type="chain" id="PRO_5015033695" evidence="3">
    <location>
        <begin position="19"/>
        <end position="344"/>
    </location>
</feature>
<dbReference type="AlphaFoldDB" id="A0A0A9WLD9"/>
<dbReference type="SMART" id="SM00020">
    <property type="entry name" value="Tryp_SPc"/>
    <property type="match status" value="1"/>
</dbReference>
<dbReference type="PRINTS" id="PR00722">
    <property type="entry name" value="CHYMOTRYPSIN"/>
</dbReference>
<dbReference type="EMBL" id="GBRD01000062">
    <property type="protein sequence ID" value="JAG65759.1"/>
    <property type="molecule type" value="Transcribed_RNA"/>
</dbReference>
<evidence type="ECO:0000259" key="4">
    <source>
        <dbReference type="PROSITE" id="PS50240"/>
    </source>
</evidence>
<dbReference type="GO" id="GO:0006508">
    <property type="term" value="P:proteolysis"/>
    <property type="evidence" value="ECO:0007669"/>
    <property type="project" value="InterPro"/>
</dbReference>
<dbReference type="InterPro" id="IPR009003">
    <property type="entry name" value="Peptidase_S1_PA"/>
</dbReference>
<dbReference type="InterPro" id="IPR001314">
    <property type="entry name" value="Peptidase_S1A"/>
</dbReference>
<keyword evidence="3" id="KW-0732">Signal</keyword>
<proteinExistence type="inferred from homology"/>
<dbReference type="Gene3D" id="2.40.10.10">
    <property type="entry name" value="Trypsin-like serine proteases"/>
    <property type="match status" value="2"/>
</dbReference>
<dbReference type="EMBL" id="GBHO01037955">
    <property type="protein sequence ID" value="JAG05649.1"/>
    <property type="molecule type" value="Transcribed_RNA"/>
</dbReference>
<dbReference type="PANTHER" id="PTHR24256">
    <property type="entry name" value="TRYPTASE-RELATED"/>
    <property type="match status" value="1"/>
</dbReference>
<reference evidence="7" key="3">
    <citation type="submission" date="2014-09" db="EMBL/GenBank/DDBJ databases">
        <authorList>
            <person name="Magalhaes I.L.F."/>
            <person name="Oliveira U."/>
            <person name="Santos F.R."/>
            <person name="Vidigal T.H.D.A."/>
            <person name="Brescovit A.D."/>
            <person name="Santos A.J."/>
        </authorList>
    </citation>
    <scope>NUCLEOTIDE SEQUENCE</scope>
</reference>
<dbReference type="InterPro" id="IPR051487">
    <property type="entry name" value="Ser/Thr_Proteases_Immune/Dev"/>
</dbReference>
<evidence type="ECO:0000313" key="7">
    <source>
        <dbReference type="EMBL" id="JAG65759.1"/>
    </source>
</evidence>
<evidence type="ECO:0000313" key="5">
    <source>
        <dbReference type="EMBL" id="JAG05649.1"/>
    </source>
</evidence>
<dbReference type="InterPro" id="IPR018114">
    <property type="entry name" value="TRYPSIN_HIS"/>
</dbReference>
<dbReference type="CDD" id="cd00190">
    <property type="entry name" value="Tryp_SPc"/>
    <property type="match status" value="1"/>
</dbReference>
<dbReference type="PROSITE" id="PS00134">
    <property type="entry name" value="TRYPSIN_HIS"/>
    <property type="match status" value="1"/>
</dbReference>
<reference evidence="8" key="4">
    <citation type="journal article" date="2016" name="Gigascience">
        <title>De novo construction of an expanded transcriptome assembly for the western tarnished plant bug, Lygus hesperus.</title>
        <authorList>
            <person name="Tassone E.E."/>
            <person name="Geib S.M."/>
            <person name="Hall B."/>
            <person name="Fabrick J.A."/>
            <person name="Brent C.S."/>
            <person name="Hull J.J."/>
        </authorList>
    </citation>
    <scope>NUCLEOTIDE SEQUENCE</scope>
</reference>
<comment type="similarity">
    <text evidence="2">Belongs to the peptidase S1 family. CLIP subfamily.</text>
</comment>
<dbReference type="EMBL" id="GBHO01037954">
    <property type="protein sequence ID" value="JAG05650.1"/>
    <property type="molecule type" value="Transcribed_RNA"/>
</dbReference>
<dbReference type="FunFam" id="2.40.10.10:FF:000068">
    <property type="entry name" value="transmembrane protease serine 2"/>
    <property type="match status" value="1"/>
</dbReference>
<evidence type="ECO:0000313" key="9">
    <source>
        <dbReference type="EMBL" id="JAQ02120.1"/>
    </source>
</evidence>
<organism evidence="6">
    <name type="scientific">Lygus hesperus</name>
    <name type="common">Western plant bug</name>
    <dbReference type="NCBI Taxonomy" id="30085"/>
    <lineage>
        <taxon>Eukaryota</taxon>
        <taxon>Metazoa</taxon>
        <taxon>Ecdysozoa</taxon>
        <taxon>Arthropoda</taxon>
        <taxon>Hexapoda</taxon>
        <taxon>Insecta</taxon>
        <taxon>Pterygota</taxon>
        <taxon>Neoptera</taxon>
        <taxon>Paraneoptera</taxon>
        <taxon>Hemiptera</taxon>
        <taxon>Heteroptera</taxon>
        <taxon>Panheteroptera</taxon>
        <taxon>Cimicomorpha</taxon>
        <taxon>Miridae</taxon>
        <taxon>Mirini</taxon>
        <taxon>Lygus</taxon>
    </lineage>
</organism>
<evidence type="ECO:0000256" key="3">
    <source>
        <dbReference type="SAM" id="SignalP"/>
    </source>
</evidence>
<dbReference type="SUPFAM" id="SSF50494">
    <property type="entry name" value="Trypsin-like serine proteases"/>
    <property type="match status" value="1"/>
</dbReference>
<keyword evidence="1" id="KW-1015">Disulfide bond</keyword>
<dbReference type="EMBL" id="GDHC01016509">
    <property type="protein sequence ID" value="JAQ02120.1"/>
    <property type="molecule type" value="Transcribed_RNA"/>
</dbReference>
<protein>
    <submittedName>
        <fullName evidence="6">Plasma kallikrein</fullName>
    </submittedName>
</protein>
<evidence type="ECO:0000313" key="6">
    <source>
        <dbReference type="EMBL" id="JAG05650.1"/>
    </source>
</evidence>
<evidence type="ECO:0000256" key="2">
    <source>
        <dbReference type="ARBA" id="ARBA00024195"/>
    </source>
</evidence>
<sequence>MRVFVCLGILVLFEGAYSASSEEDWRGTTTSSCNHGEGRINYKTGVCVPEEDRTPKSQPGVPTLPLVAPLPPGTCGVRRMKKFTIKPDWKRIISNVPGLPIQTFYGEVPWMVRILADGRFVCGGTLIGKQSVLTAAHCLTNSTVKDWSVEVGEWNASSQIEPNPTQKQKAATVVIHKDFNILNSANNIALIFVNNPFILSETVGLMCLADTVDMIKPSSCFAAGWGKDGQGRKYEYSPILRKVNLPVLSNDDCQKKLRTTSLGDRFELMPSFVCAGGVDERDTCQGDGGGPLYCQMNNEPNRFALYGIIAWGMGCGESNPTVFTSVPHYIGWITRALENNLFLT</sequence>
<dbReference type="EMBL" id="GDHC01017587">
    <property type="protein sequence ID" value="JAQ01042.1"/>
    <property type="molecule type" value="Transcribed_RNA"/>
</dbReference>
<dbReference type="PROSITE" id="PS50240">
    <property type="entry name" value="TRYPSIN_DOM"/>
    <property type="match status" value="1"/>
</dbReference>
<feature type="domain" description="Peptidase S1" evidence="4">
    <location>
        <begin position="92"/>
        <end position="338"/>
    </location>
</feature>
<dbReference type="InterPro" id="IPR001254">
    <property type="entry name" value="Trypsin_dom"/>
</dbReference>
<accession>A0A0A9WLD9</accession>
<dbReference type="InterPro" id="IPR043504">
    <property type="entry name" value="Peptidase_S1_PA_chymotrypsin"/>
</dbReference>
<dbReference type="GO" id="GO:0004252">
    <property type="term" value="F:serine-type endopeptidase activity"/>
    <property type="evidence" value="ECO:0007669"/>
    <property type="project" value="InterPro"/>
</dbReference>
<reference evidence="6" key="2">
    <citation type="submission" date="2014-07" db="EMBL/GenBank/DDBJ databases">
        <authorList>
            <person name="Hull J."/>
        </authorList>
    </citation>
    <scope>NUCLEOTIDE SEQUENCE</scope>
</reference>
<evidence type="ECO:0000313" key="8">
    <source>
        <dbReference type="EMBL" id="JAQ01042.1"/>
    </source>
</evidence>
<dbReference type="Pfam" id="PF00089">
    <property type="entry name" value="Trypsin"/>
    <property type="match status" value="1"/>
</dbReference>
<reference evidence="6" key="1">
    <citation type="journal article" date="2014" name="PLoS ONE">
        <title>Transcriptome-Based Identification of ABC Transporters in the Western Tarnished Plant Bug Lygus hesperus.</title>
        <authorList>
            <person name="Hull J.J."/>
            <person name="Chaney K."/>
            <person name="Geib S.M."/>
            <person name="Fabrick J.A."/>
            <person name="Brent C.S."/>
            <person name="Walsh D."/>
            <person name="Lavine L.C."/>
        </authorList>
    </citation>
    <scope>NUCLEOTIDE SEQUENCE</scope>
</reference>
<gene>
    <name evidence="6" type="primary">KLKB1_2</name>
    <name evidence="8" type="synonym">KLKB1_3</name>
    <name evidence="5" type="synonym">KLKB1_4</name>
    <name evidence="6" type="ORF">CM83_72849</name>
    <name evidence="5" type="ORF">CM83_72850</name>
    <name evidence="9" type="ORF">g.80960</name>
    <name evidence="8" type="ORF">g.80961</name>
</gene>